<keyword evidence="20" id="KW-1185">Reference proteome</keyword>
<reference evidence="19" key="1">
    <citation type="submission" date="2021-11" db="EMBL/GenBank/DDBJ databases">
        <authorList>
            <person name="Schell T."/>
        </authorList>
    </citation>
    <scope>NUCLEOTIDE SEQUENCE</scope>
    <source>
        <strain evidence="19">M5</strain>
    </source>
</reference>
<dbReference type="SUPFAM" id="SSF82549">
    <property type="entry name" value="DAK1/DegV-like"/>
    <property type="match status" value="1"/>
</dbReference>
<evidence type="ECO:0000256" key="8">
    <source>
        <dbReference type="ARBA" id="ARBA00022777"/>
    </source>
</evidence>
<comment type="function">
    <text evidence="12">Catalyzes both the phosphorylation of dihydroxyacetone and of glyceraldehyde, and the splitting of ribonucleoside diphosphate-X compounds among which FAD is the best substrate. Represses IFIH1-mediated cellular antiviral response.</text>
</comment>
<comment type="caution">
    <text evidence="19">The sequence shown here is derived from an EMBL/GenBank/DDBJ whole genome shotgun (WGS) entry which is preliminary data.</text>
</comment>
<comment type="similarity">
    <text evidence="1">Belongs to the dihydroxyacetone kinase (DAK) family.</text>
</comment>
<dbReference type="EC" id="2.7.1.29" evidence="2"/>
<dbReference type="Gene3D" id="1.25.40.340">
    <property type="match status" value="1"/>
</dbReference>
<evidence type="ECO:0000259" key="17">
    <source>
        <dbReference type="PROSITE" id="PS51480"/>
    </source>
</evidence>
<dbReference type="GO" id="GO:0005829">
    <property type="term" value="C:cytosol"/>
    <property type="evidence" value="ECO:0007669"/>
    <property type="project" value="TreeGrafter"/>
</dbReference>
<evidence type="ECO:0000256" key="13">
    <source>
        <dbReference type="ARBA" id="ARBA00046681"/>
    </source>
</evidence>
<dbReference type="Gene3D" id="3.30.1180.20">
    <property type="entry name" value="Dihydroxyacetone kinase, domain 2"/>
    <property type="match status" value="1"/>
</dbReference>
<evidence type="ECO:0000256" key="10">
    <source>
        <dbReference type="ARBA" id="ARBA00023285"/>
    </source>
</evidence>
<dbReference type="PANTHER" id="PTHR28629">
    <property type="entry name" value="TRIOKINASE/FMN CYCLASE"/>
    <property type="match status" value="1"/>
</dbReference>
<evidence type="ECO:0000256" key="2">
    <source>
        <dbReference type="ARBA" id="ARBA00012107"/>
    </source>
</evidence>
<comment type="subunit">
    <text evidence="13">Homodimer. Interacts with IFIH1 (via the CARD domains), the interaction is inhibited by viral infection.</text>
</comment>
<dbReference type="GO" id="GO:0034012">
    <property type="term" value="F:FAD-AMP lyase (cyclizing) activity"/>
    <property type="evidence" value="ECO:0007669"/>
    <property type="project" value="UniProtKB-EC"/>
</dbReference>
<evidence type="ECO:0000256" key="16">
    <source>
        <dbReference type="ARBA" id="ARBA00048898"/>
    </source>
</evidence>
<dbReference type="EC" id="4.6.1.15" evidence="4"/>
<evidence type="ECO:0000256" key="7">
    <source>
        <dbReference type="ARBA" id="ARBA00022741"/>
    </source>
</evidence>
<comment type="catalytic activity">
    <reaction evidence="15">
        <text>FAD = riboflavin cyclic-4',5'-phosphate + AMP + H(+)</text>
        <dbReference type="Rhea" id="RHEA:13729"/>
        <dbReference type="ChEBI" id="CHEBI:15378"/>
        <dbReference type="ChEBI" id="CHEBI:57692"/>
        <dbReference type="ChEBI" id="CHEBI:76202"/>
        <dbReference type="ChEBI" id="CHEBI:456215"/>
        <dbReference type="EC" id="4.6.1.15"/>
    </reaction>
</comment>
<evidence type="ECO:0000256" key="12">
    <source>
        <dbReference type="ARBA" id="ARBA00045490"/>
    </source>
</evidence>
<dbReference type="InterPro" id="IPR036117">
    <property type="entry name" value="DhaL_dom_sf"/>
</dbReference>
<dbReference type="InterPro" id="IPR004007">
    <property type="entry name" value="DhaL_dom"/>
</dbReference>
<dbReference type="PANTHER" id="PTHR28629:SF4">
    <property type="entry name" value="TRIOKINASE_FMN CYCLASE"/>
    <property type="match status" value="1"/>
</dbReference>
<dbReference type="InterPro" id="IPR004006">
    <property type="entry name" value="DhaK_dom"/>
</dbReference>
<dbReference type="FunFam" id="3.30.1180.20:FF:000001">
    <property type="entry name" value="Dihydroxyacetone kinase 1"/>
    <property type="match status" value="1"/>
</dbReference>
<dbReference type="GO" id="GO:0019563">
    <property type="term" value="P:glycerol catabolic process"/>
    <property type="evidence" value="ECO:0007669"/>
    <property type="project" value="TreeGrafter"/>
</dbReference>
<protein>
    <recommendedName>
        <fullName evidence="5">Triokinase/FMN cyclase</fullName>
        <ecNumber evidence="3">2.7.1.28</ecNumber>
        <ecNumber evidence="2">2.7.1.29</ecNumber>
        <ecNumber evidence="4">4.6.1.15</ecNumber>
    </recommendedName>
    <alternativeName>
        <fullName evidence="11">Bifunctional ATP-dependent dihydroxyacetone kinase/FAD-AMP lyase (cyclizing)</fullName>
    </alternativeName>
</protein>
<comment type="catalytic activity">
    <reaction evidence="14">
        <text>D-glyceraldehyde + ATP = D-glyceraldehyde 3-phosphate + ADP + H(+)</text>
        <dbReference type="Rhea" id="RHEA:13941"/>
        <dbReference type="ChEBI" id="CHEBI:15378"/>
        <dbReference type="ChEBI" id="CHEBI:17378"/>
        <dbReference type="ChEBI" id="CHEBI:30616"/>
        <dbReference type="ChEBI" id="CHEBI:59776"/>
        <dbReference type="ChEBI" id="CHEBI:456216"/>
        <dbReference type="EC" id="2.7.1.28"/>
    </reaction>
</comment>
<dbReference type="FunFam" id="3.40.50.10440:FF:000001">
    <property type="entry name" value="Dihydroxyacetone kinase, DhaK subunit"/>
    <property type="match status" value="1"/>
</dbReference>
<evidence type="ECO:0000256" key="1">
    <source>
        <dbReference type="ARBA" id="ARBA00008757"/>
    </source>
</evidence>
<keyword evidence="7" id="KW-0547">Nucleotide-binding</keyword>
<gene>
    <name evidence="19" type="ORF">DGAL_LOCUS12522</name>
</gene>
<evidence type="ECO:0000256" key="14">
    <source>
        <dbReference type="ARBA" id="ARBA00047974"/>
    </source>
</evidence>
<dbReference type="PROSITE" id="PS51480">
    <property type="entry name" value="DHAL"/>
    <property type="match status" value="1"/>
</dbReference>
<keyword evidence="9" id="KW-0067">ATP-binding</keyword>
<dbReference type="EMBL" id="CAKKLH010000290">
    <property type="protein sequence ID" value="CAH0109061.1"/>
    <property type="molecule type" value="Genomic_DNA"/>
</dbReference>
<dbReference type="Gene3D" id="3.40.50.10440">
    <property type="entry name" value="Dihydroxyacetone kinase, domain 1"/>
    <property type="match status" value="1"/>
</dbReference>
<evidence type="ECO:0000256" key="15">
    <source>
        <dbReference type="ARBA" id="ARBA00048526"/>
    </source>
</evidence>
<evidence type="ECO:0000313" key="19">
    <source>
        <dbReference type="EMBL" id="CAH0109061.1"/>
    </source>
</evidence>
<dbReference type="PROSITE" id="PS51481">
    <property type="entry name" value="DHAK"/>
    <property type="match status" value="1"/>
</dbReference>
<evidence type="ECO:0000256" key="4">
    <source>
        <dbReference type="ARBA" id="ARBA00012578"/>
    </source>
</evidence>
<keyword evidence="6" id="KW-0808">Transferase</keyword>
<proteinExistence type="inferred from homology"/>
<evidence type="ECO:0000256" key="3">
    <source>
        <dbReference type="ARBA" id="ARBA00012110"/>
    </source>
</evidence>
<sequence length="610" mass="65903">MSKKFINHPDDCVDEALEGLVMTHLGLRILGEQRVVVHESGRAENGKVGVVAGGGGGHEPFAAGFVGQGLLTAAVCGRVFSSPPAGAVLAAIRAARSSENDGVLLIVINYTGDRLNFGLGLERARLDDIRVKMVICDDDCALSSPFKAVGRRGLAGSLFLMKAAGALSERGEVLDSMVHVLEEMKQSIGTIGASLTSCSVPGGETMFRLENDEFELGLGIHGEAGIKRMQMTNAANIIEEMLNRMTDSDSSCSFPLPSGSSVALIVNNLGGLSIMEMFIAAREAIKQLESREVKVVRCYVGHLMTSLEMRGIQLSVLRVDGDERSWWLSLLDAPTSAPMWPHPLYHDRITPEKLSDDGDHWDHFKRRGPKLSERGRRALKIAIHGAASALESNVDRLNELDSGCGDGDCGSTLNRWVDAVRQIELKLKYPCTVLHQLSYLMENKVGGTSGAIYGIFFAATAKAFEDTDISGITPDRWVRAFKVGLEVVMKHGNAQPGDRTFVDALLPALEYLNLHSKSCINEILDELLAACEVAEEGAEKTAGMRARVGRASYVDEDLVTKPDAGATAVAIWFRGFVSALDSELHSVYCARKKHGKRNNSISSSSSSDDE</sequence>
<dbReference type="InterPro" id="IPR050861">
    <property type="entry name" value="Dihydroxyacetone_Kinase"/>
</dbReference>
<accession>A0A8J2RV29</accession>
<dbReference type="GO" id="GO:0004371">
    <property type="term" value="F:glycerone kinase activity"/>
    <property type="evidence" value="ECO:0007669"/>
    <property type="project" value="UniProtKB-EC"/>
</dbReference>
<dbReference type="Pfam" id="PF02734">
    <property type="entry name" value="Dak2"/>
    <property type="match status" value="1"/>
</dbReference>
<feature type="domain" description="DhaK" evidence="18">
    <location>
        <begin position="8"/>
        <end position="340"/>
    </location>
</feature>
<dbReference type="FunFam" id="1.25.40.340:FF:000002">
    <property type="entry name" value="Dihydroxyacetone kinase, L subunit"/>
    <property type="match status" value="1"/>
</dbReference>
<dbReference type="Proteomes" id="UP000789390">
    <property type="component" value="Unassembled WGS sequence"/>
</dbReference>
<dbReference type="SMART" id="SM01120">
    <property type="entry name" value="Dak2"/>
    <property type="match status" value="1"/>
</dbReference>
<keyword evidence="10" id="KW-0170">Cobalt</keyword>
<evidence type="ECO:0000256" key="5">
    <source>
        <dbReference type="ARBA" id="ARBA00018932"/>
    </source>
</evidence>
<dbReference type="SUPFAM" id="SSF101473">
    <property type="entry name" value="DhaL-like"/>
    <property type="match status" value="1"/>
</dbReference>
<dbReference type="AlphaFoldDB" id="A0A8J2RV29"/>
<name>A0A8J2RV29_9CRUS</name>
<dbReference type="Pfam" id="PF02733">
    <property type="entry name" value="Dak1"/>
    <property type="match status" value="1"/>
</dbReference>
<evidence type="ECO:0000313" key="20">
    <source>
        <dbReference type="Proteomes" id="UP000789390"/>
    </source>
</evidence>
<evidence type="ECO:0000256" key="6">
    <source>
        <dbReference type="ARBA" id="ARBA00022679"/>
    </source>
</evidence>
<evidence type="ECO:0000256" key="9">
    <source>
        <dbReference type="ARBA" id="ARBA00022840"/>
    </source>
</evidence>
<evidence type="ECO:0000256" key="11">
    <source>
        <dbReference type="ARBA" id="ARBA00032426"/>
    </source>
</evidence>
<dbReference type="GO" id="GO:0005524">
    <property type="term" value="F:ATP binding"/>
    <property type="evidence" value="ECO:0007669"/>
    <property type="project" value="UniProtKB-KW"/>
</dbReference>
<dbReference type="EC" id="2.7.1.28" evidence="3"/>
<keyword evidence="8" id="KW-0418">Kinase</keyword>
<comment type="catalytic activity">
    <reaction evidence="16">
        <text>dihydroxyacetone + ATP = dihydroxyacetone phosphate + ADP + H(+)</text>
        <dbReference type="Rhea" id="RHEA:15773"/>
        <dbReference type="ChEBI" id="CHEBI:15378"/>
        <dbReference type="ChEBI" id="CHEBI:16016"/>
        <dbReference type="ChEBI" id="CHEBI:30616"/>
        <dbReference type="ChEBI" id="CHEBI:57642"/>
        <dbReference type="ChEBI" id="CHEBI:456216"/>
        <dbReference type="EC" id="2.7.1.29"/>
    </reaction>
</comment>
<dbReference type="OrthoDB" id="1724672at2759"/>
<dbReference type="GO" id="GO:0050354">
    <property type="term" value="F:triokinase activity"/>
    <property type="evidence" value="ECO:0007669"/>
    <property type="project" value="UniProtKB-EC"/>
</dbReference>
<evidence type="ECO:0000259" key="18">
    <source>
        <dbReference type="PROSITE" id="PS51481"/>
    </source>
</evidence>
<feature type="domain" description="DhaL" evidence="17">
    <location>
        <begin position="377"/>
        <end position="578"/>
    </location>
</feature>
<organism evidence="19 20">
    <name type="scientific">Daphnia galeata</name>
    <dbReference type="NCBI Taxonomy" id="27404"/>
    <lineage>
        <taxon>Eukaryota</taxon>
        <taxon>Metazoa</taxon>
        <taxon>Ecdysozoa</taxon>
        <taxon>Arthropoda</taxon>
        <taxon>Crustacea</taxon>
        <taxon>Branchiopoda</taxon>
        <taxon>Diplostraca</taxon>
        <taxon>Cladocera</taxon>
        <taxon>Anomopoda</taxon>
        <taxon>Daphniidae</taxon>
        <taxon>Daphnia</taxon>
    </lineage>
</organism>